<protein>
    <recommendedName>
        <fullName evidence="7">Hydroxypyruvate/pyruvate aldolase</fullName>
    </recommendedName>
</protein>
<evidence type="ECO:0000313" key="10">
    <source>
        <dbReference type="Proteomes" id="UP000202922"/>
    </source>
</evidence>
<comment type="cofactor">
    <cofactor evidence="1">
        <name>a divalent metal cation</name>
        <dbReference type="ChEBI" id="CHEBI:60240"/>
    </cofactor>
</comment>
<dbReference type="InterPro" id="IPR015813">
    <property type="entry name" value="Pyrv/PenolPyrv_kinase-like_dom"/>
</dbReference>
<evidence type="ECO:0000256" key="3">
    <source>
        <dbReference type="ARBA" id="ARBA00022723"/>
    </source>
</evidence>
<dbReference type="OrthoDB" id="9802624at2"/>
<sequence>MKNLENRFKTRLKAGEQQIGIWNSLQGNATAEVLATCGFDWMLIDTEHSAMDVIDVLPALQSAAAYPDCAAVVRPASNDPVLIKRLLDLGAQTLLIPYVQSVAEAEAAVSAMSYPPKGIRGVAGLTRASRFGTIDNYATEAEKELCLLVQVETRASLDALEHIASVDGVDGVFIGPADLAASLGHPGNPNHPEVVAAIEGAFARLKKIGVPAGILTLNRDFARRCIEIGTTFTAVGVDLGLLIDAANDLSKEFAQN</sequence>
<evidence type="ECO:0000259" key="8">
    <source>
        <dbReference type="Pfam" id="PF03328"/>
    </source>
</evidence>
<dbReference type="EMBL" id="FXYE01000002">
    <property type="protein sequence ID" value="SMX44680.1"/>
    <property type="molecule type" value="Genomic_DNA"/>
</dbReference>
<keyword evidence="5" id="KW-0670">Pyruvate</keyword>
<dbReference type="RefSeq" id="WP_093968574.1">
    <property type="nucleotide sequence ID" value="NZ_FXYE01000002.1"/>
</dbReference>
<dbReference type="AlphaFoldDB" id="A0A238KPU5"/>
<keyword evidence="4 9" id="KW-0456">Lyase</keyword>
<dbReference type="Gene3D" id="3.20.20.60">
    <property type="entry name" value="Phosphoenolpyruvate-binding domains"/>
    <property type="match status" value="1"/>
</dbReference>
<proteinExistence type="inferred from homology"/>
<keyword evidence="10" id="KW-1185">Reference proteome</keyword>
<evidence type="ECO:0000256" key="5">
    <source>
        <dbReference type="ARBA" id="ARBA00023317"/>
    </source>
</evidence>
<evidence type="ECO:0000256" key="4">
    <source>
        <dbReference type="ARBA" id="ARBA00023239"/>
    </source>
</evidence>
<dbReference type="PANTHER" id="PTHR30502:SF4">
    <property type="entry name" value="5-KETO-4-DEOXY-D-GLUCARATE ALDOLASE"/>
    <property type="match status" value="1"/>
</dbReference>
<accession>A0A238KPU5</accession>
<gene>
    <name evidence="9" type="primary">hpcH</name>
    <name evidence="9" type="ORF">COL8621_02607</name>
</gene>
<evidence type="ECO:0000256" key="2">
    <source>
        <dbReference type="ARBA" id="ARBA00005568"/>
    </source>
</evidence>
<evidence type="ECO:0000313" key="9">
    <source>
        <dbReference type="EMBL" id="SMX44680.1"/>
    </source>
</evidence>
<keyword evidence="3" id="KW-0479">Metal-binding</keyword>
<dbReference type="InterPro" id="IPR005000">
    <property type="entry name" value="Aldolase/citrate-lyase_domain"/>
</dbReference>
<dbReference type="GO" id="GO:0005737">
    <property type="term" value="C:cytoplasm"/>
    <property type="evidence" value="ECO:0007669"/>
    <property type="project" value="TreeGrafter"/>
</dbReference>
<dbReference type="GO" id="GO:0046872">
    <property type="term" value="F:metal ion binding"/>
    <property type="evidence" value="ECO:0007669"/>
    <property type="project" value="UniProtKB-KW"/>
</dbReference>
<evidence type="ECO:0000256" key="6">
    <source>
        <dbReference type="ARBA" id="ARBA00045074"/>
    </source>
</evidence>
<dbReference type="InterPro" id="IPR050251">
    <property type="entry name" value="HpcH-HpaI_aldolase"/>
</dbReference>
<dbReference type="PANTHER" id="PTHR30502">
    <property type="entry name" value="2-KETO-3-DEOXY-L-RHAMNONATE ALDOLASE"/>
    <property type="match status" value="1"/>
</dbReference>
<comment type="catalytic activity">
    <reaction evidence="6">
        <text>D-glyceraldehyde + pyruvate = 2-dehydro-3-deoxy-L-galactonate</text>
        <dbReference type="Rhea" id="RHEA:80055"/>
        <dbReference type="ChEBI" id="CHEBI:15361"/>
        <dbReference type="ChEBI" id="CHEBI:17378"/>
        <dbReference type="ChEBI" id="CHEBI:75545"/>
    </reaction>
</comment>
<dbReference type="GO" id="GO:0016832">
    <property type="term" value="F:aldehyde-lyase activity"/>
    <property type="evidence" value="ECO:0007669"/>
    <property type="project" value="UniProtKB-ARBA"/>
</dbReference>
<dbReference type="Pfam" id="PF03328">
    <property type="entry name" value="HpcH_HpaI"/>
    <property type="match status" value="1"/>
</dbReference>
<evidence type="ECO:0000256" key="7">
    <source>
        <dbReference type="ARBA" id="ARBA00068169"/>
    </source>
</evidence>
<reference evidence="10" key="1">
    <citation type="submission" date="2017-05" db="EMBL/GenBank/DDBJ databases">
        <authorList>
            <person name="Rodrigo-Torres L."/>
            <person name="Arahal R. D."/>
            <person name="Lucena T."/>
        </authorList>
    </citation>
    <scope>NUCLEOTIDE SEQUENCE [LARGE SCALE GENOMIC DNA]</scope>
    <source>
        <strain evidence="10">CECT 8621</strain>
    </source>
</reference>
<dbReference type="FunFam" id="3.20.20.60:FF:000004">
    <property type="entry name" value="5-keto-4-deoxy-D-glucarate aldolase"/>
    <property type="match status" value="1"/>
</dbReference>
<dbReference type="Proteomes" id="UP000202922">
    <property type="component" value="Unassembled WGS sequence"/>
</dbReference>
<comment type="similarity">
    <text evidence="2">Belongs to the HpcH/HpaI aldolase family.</text>
</comment>
<dbReference type="InterPro" id="IPR040442">
    <property type="entry name" value="Pyrv_kinase-like_dom_sf"/>
</dbReference>
<dbReference type="SUPFAM" id="SSF51621">
    <property type="entry name" value="Phosphoenolpyruvate/pyruvate domain"/>
    <property type="match status" value="1"/>
</dbReference>
<evidence type="ECO:0000256" key="1">
    <source>
        <dbReference type="ARBA" id="ARBA00001968"/>
    </source>
</evidence>
<feature type="domain" description="HpcH/HpaI aldolase/citrate lyase" evidence="8">
    <location>
        <begin position="18"/>
        <end position="245"/>
    </location>
</feature>
<organism evidence="9 10">
    <name type="scientific">Actibacterium lipolyticum</name>
    <dbReference type="NCBI Taxonomy" id="1524263"/>
    <lineage>
        <taxon>Bacteria</taxon>
        <taxon>Pseudomonadati</taxon>
        <taxon>Pseudomonadota</taxon>
        <taxon>Alphaproteobacteria</taxon>
        <taxon>Rhodobacterales</taxon>
        <taxon>Roseobacteraceae</taxon>
        <taxon>Actibacterium</taxon>
    </lineage>
</organism>
<name>A0A238KPU5_9RHOB</name>